<gene>
    <name evidence="6" type="ORF">GUITHDRAFT_104953</name>
</gene>
<evidence type="ECO:0000256" key="1">
    <source>
        <dbReference type="ARBA" id="ARBA00023015"/>
    </source>
</evidence>
<evidence type="ECO:0000256" key="3">
    <source>
        <dbReference type="ARBA" id="ARBA00023163"/>
    </source>
</evidence>
<evidence type="ECO:0000256" key="4">
    <source>
        <dbReference type="ARBA" id="ARBA00023242"/>
    </source>
</evidence>
<dbReference type="RefSeq" id="XP_005836404.1">
    <property type="nucleotide sequence ID" value="XM_005836347.1"/>
</dbReference>
<dbReference type="OrthoDB" id="6270329at2759"/>
<keyword evidence="2" id="KW-0238">DNA-binding</keyword>
<sequence length="146" mass="16537">MLHHNADTADKSLVRKPRAIRKNCIRLELSRLQALFCYKESEAAKILGISLTAMKRVCRRAGVMKWPYSRTRVSPSGPPSPSSLPPAYSAILTKAVEDEPEGDCESLCGTQGAYEGVPEDECWMWEEDQIPLEVEWIEWYMSSEDD</sequence>
<dbReference type="InterPro" id="IPR003035">
    <property type="entry name" value="RWP-RK_dom"/>
</dbReference>
<dbReference type="Pfam" id="PF02042">
    <property type="entry name" value="RWP-RK"/>
    <property type="match status" value="1"/>
</dbReference>
<evidence type="ECO:0000256" key="2">
    <source>
        <dbReference type="ARBA" id="ARBA00023125"/>
    </source>
</evidence>
<evidence type="ECO:0000313" key="8">
    <source>
        <dbReference type="Proteomes" id="UP000011087"/>
    </source>
</evidence>
<evidence type="ECO:0000313" key="6">
    <source>
        <dbReference type="EMBL" id="EKX49424.1"/>
    </source>
</evidence>
<keyword evidence="8" id="KW-1185">Reference proteome</keyword>
<keyword evidence="3" id="KW-0804">Transcription</keyword>
<dbReference type="AlphaFoldDB" id="L1JME7"/>
<proteinExistence type="predicted"/>
<dbReference type="GO" id="GO:0003677">
    <property type="term" value="F:DNA binding"/>
    <property type="evidence" value="ECO:0007669"/>
    <property type="project" value="UniProtKB-KW"/>
</dbReference>
<dbReference type="HOGENOM" id="CLU_092984_2_0_1"/>
<name>L1JME7_GUITC</name>
<keyword evidence="4" id="KW-0539">Nucleus</keyword>
<reference evidence="8" key="2">
    <citation type="submission" date="2012-11" db="EMBL/GenBank/DDBJ databases">
        <authorList>
            <person name="Kuo A."/>
            <person name="Curtis B.A."/>
            <person name="Tanifuji G."/>
            <person name="Burki F."/>
            <person name="Gruber A."/>
            <person name="Irimia M."/>
            <person name="Maruyama S."/>
            <person name="Arias M.C."/>
            <person name="Ball S.G."/>
            <person name="Gile G.H."/>
            <person name="Hirakawa Y."/>
            <person name="Hopkins J.F."/>
            <person name="Rensing S.A."/>
            <person name="Schmutz J."/>
            <person name="Symeonidi A."/>
            <person name="Elias M."/>
            <person name="Eveleigh R.J."/>
            <person name="Herman E.K."/>
            <person name="Klute M.J."/>
            <person name="Nakayama T."/>
            <person name="Obornik M."/>
            <person name="Reyes-Prieto A."/>
            <person name="Armbrust E.V."/>
            <person name="Aves S.J."/>
            <person name="Beiko R.G."/>
            <person name="Coutinho P."/>
            <person name="Dacks J.B."/>
            <person name="Durnford D.G."/>
            <person name="Fast N.M."/>
            <person name="Green B.R."/>
            <person name="Grisdale C."/>
            <person name="Hempe F."/>
            <person name="Henrissat B."/>
            <person name="Hoppner M.P."/>
            <person name="Ishida K.-I."/>
            <person name="Kim E."/>
            <person name="Koreny L."/>
            <person name="Kroth P.G."/>
            <person name="Liu Y."/>
            <person name="Malik S.-B."/>
            <person name="Maier U.G."/>
            <person name="McRose D."/>
            <person name="Mock T."/>
            <person name="Neilson J.A."/>
            <person name="Onodera N.T."/>
            <person name="Poole A.M."/>
            <person name="Pritham E.J."/>
            <person name="Richards T.A."/>
            <person name="Rocap G."/>
            <person name="Roy S.W."/>
            <person name="Sarai C."/>
            <person name="Schaack S."/>
            <person name="Shirato S."/>
            <person name="Slamovits C.H."/>
            <person name="Spencer D.F."/>
            <person name="Suzuki S."/>
            <person name="Worden A.Z."/>
            <person name="Zauner S."/>
            <person name="Barry K."/>
            <person name="Bell C."/>
            <person name="Bharti A.K."/>
            <person name="Crow J.A."/>
            <person name="Grimwood J."/>
            <person name="Kramer R."/>
            <person name="Lindquist E."/>
            <person name="Lucas S."/>
            <person name="Salamov A."/>
            <person name="McFadden G.I."/>
            <person name="Lane C.E."/>
            <person name="Keeling P.J."/>
            <person name="Gray M.W."/>
            <person name="Grigoriev I.V."/>
            <person name="Archibald J.M."/>
        </authorList>
    </citation>
    <scope>NUCLEOTIDE SEQUENCE</scope>
    <source>
        <strain evidence="8">CCMP2712</strain>
    </source>
</reference>
<keyword evidence="1" id="KW-0805">Transcription regulation</keyword>
<reference evidence="7" key="3">
    <citation type="submission" date="2016-03" db="UniProtKB">
        <authorList>
            <consortium name="EnsemblProtists"/>
        </authorList>
    </citation>
    <scope>IDENTIFICATION</scope>
</reference>
<dbReference type="PaxDb" id="55529-EKX49424"/>
<evidence type="ECO:0000313" key="7">
    <source>
        <dbReference type="EnsemblProtists" id="EKX49424"/>
    </source>
</evidence>
<dbReference type="Proteomes" id="UP000011087">
    <property type="component" value="Unassembled WGS sequence"/>
</dbReference>
<reference evidence="6 8" key="1">
    <citation type="journal article" date="2012" name="Nature">
        <title>Algal genomes reveal evolutionary mosaicism and the fate of nucleomorphs.</title>
        <authorList>
            <consortium name="DOE Joint Genome Institute"/>
            <person name="Curtis B.A."/>
            <person name="Tanifuji G."/>
            <person name="Burki F."/>
            <person name="Gruber A."/>
            <person name="Irimia M."/>
            <person name="Maruyama S."/>
            <person name="Arias M.C."/>
            <person name="Ball S.G."/>
            <person name="Gile G.H."/>
            <person name="Hirakawa Y."/>
            <person name="Hopkins J.F."/>
            <person name="Kuo A."/>
            <person name="Rensing S.A."/>
            <person name="Schmutz J."/>
            <person name="Symeonidi A."/>
            <person name="Elias M."/>
            <person name="Eveleigh R.J."/>
            <person name="Herman E.K."/>
            <person name="Klute M.J."/>
            <person name="Nakayama T."/>
            <person name="Obornik M."/>
            <person name="Reyes-Prieto A."/>
            <person name="Armbrust E.V."/>
            <person name="Aves S.J."/>
            <person name="Beiko R.G."/>
            <person name="Coutinho P."/>
            <person name="Dacks J.B."/>
            <person name="Durnford D.G."/>
            <person name="Fast N.M."/>
            <person name="Green B.R."/>
            <person name="Grisdale C.J."/>
            <person name="Hempel F."/>
            <person name="Henrissat B."/>
            <person name="Hoppner M.P."/>
            <person name="Ishida K."/>
            <person name="Kim E."/>
            <person name="Koreny L."/>
            <person name="Kroth P.G."/>
            <person name="Liu Y."/>
            <person name="Malik S.B."/>
            <person name="Maier U.G."/>
            <person name="McRose D."/>
            <person name="Mock T."/>
            <person name="Neilson J.A."/>
            <person name="Onodera N.T."/>
            <person name="Poole A.M."/>
            <person name="Pritham E.J."/>
            <person name="Richards T.A."/>
            <person name="Rocap G."/>
            <person name="Roy S.W."/>
            <person name="Sarai C."/>
            <person name="Schaack S."/>
            <person name="Shirato S."/>
            <person name="Slamovits C.H."/>
            <person name="Spencer D.F."/>
            <person name="Suzuki S."/>
            <person name="Worden A.Z."/>
            <person name="Zauner S."/>
            <person name="Barry K."/>
            <person name="Bell C."/>
            <person name="Bharti A.K."/>
            <person name="Crow J.A."/>
            <person name="Grimwood J."/>
            <person name="Kramer R."/>
            <person name="Lindquist E."/>
            <person name="Lucas S."/>
            <person name="Salamov A."/>
            <person name="McFadden G.I."/>
            <person name="Lane C.E."/>
            <person name="Keeling P.J."/>
            <person name="Gray M.W."/>
            <person name="Grigoriev I.V."/>
            <person name="Archibald J.M."/>
        </authorList>
    </citation>
    <scope>NUCLEOTIDE SEQUENCE</scope>
    <source>
        <strain evidence="6 8">CCMP2712</strain>
    </source>
</reference>
<dbReference type="EnsemblProtists" id="EKX49424">
    <property type="protein sequence ID" value="EKX49424"/>
    <property type="gene ID" value="GUITHDRAFT_104953"/>
</dbReference>
<evidence type="ECO:0000259" key="5">
    <source>
        <dbReference type="PROSITE" id="PS51519"/>
    </source>
</evidence>
<protein>
    <recommendedName>
        <fullName evidence="5">RWP-RK domain-containing protein</fullName>
    </recommendedName>
</protein>
<feature type="domain" description="RWP-RK" evidence="5">
    <location>
        <begin position="9"/>
        <end position="98"/>
    </location>
</feature>
<dbReference type="PROSITE" id="PS51519">
    <property type="entry name" value="RWP_RK"/>
    <property type="match status" value="1"/>
</dbReference>
<organism evidence="6">
    <name type="scientific">Guillardia theta (strain CCMP2712)</name>
    <name type="common">Cryptophyte</name>
    <dbReference type="NCBI Taxonomy" id="905079"/>
    <lineage>
        <taxon>Eukaryota</taxon>
        <taxon>Cryptophyceae</taxon>
        <taxon>Pyrenomonadales</taxon>
        <taxon>Geminigeraceae</taxon>
        <taxon>Guillardia</taxon>
    </lineage>
</organism>
<accession>L1JME7</accession>
<dbReference type="EMBL" id="JH992982">
    <property type="protein sequence ID" value="EKX49424.1"/>
    <property type="molecule type" value="Genomic_DNA"/>
</dbReference>
<dbReference type="GeneID" id="17306103"/>
<dbReference type="KEGG" id="gtt:GUITHDRAFT_104953"/>